<reference evidence="1" key="1">
    <citation type="submission" date="2020-04" db="EMBL/GenBank/DDBJ databases">
        <authorList>
            <person name="Chiriac C."/>
            <person name="Salcher M."/>
            <person name="Ghai R."/>
            <person name="Kavagutti S V."/>
        </authorList>
    </citation>
    <scope>NUCLEOTIDE SEQUENCE</scope>
</reference>
<protein>
    <submittedName>
        <fullName evidence="1">Uncharacterized protein</fullName>
    </submittedName>
</protein>
<proteinExistence type="predicted"/>
<accession>A0A6J5M7Q6</accession>
<organism evidence="1">
    <name type="scientific">uncultured Caudovirales phage</name>
    <dbReference type="NCBI Taxonomy" id="2100421"/>
    <lineage>
        <taxon>Viruses</taxon>
        <taxon>Duplodnaviria</taxon>
        <taxon>Heunggongvirae</taxon>
        <taxon>Uroviricota</taxon>
        <taxon>Caudoviricetes</taxon>
        <taxon>Peduoviridae</taxon>
        <taxon>Maltschvirus</taxon>
        <taxon>Maltschvirus maltsch</taxon>
    </lineage>
</organism>
<gene>
    <name evidence="1" type="ORF">UFOVP434_33</name>
</gene>
<sequence>MLQSWTEIFENKREYIYPDGSTFVVYNPEALYVSSHGTHVLSFDDDLSRIYVPKGFIAIKIDVAYELDWVHPPPRVPVNVESISFTDEGNTLSGPWSLSDFFSKG</sequence>
<name>A0A6J5M7Q6_9CAUD</name>
<dbReference type="EMBL" id="LR796415">
    <property type="protein sequence ID" value="CAB4142724.1"/>
    <property type="molecule type" value="Genomic_DNA"/>
</dbReference>
<evidence type="ECO:0000313" key="1">
    <source>
        <dbReference type="EMBL" id="CAB4142724.1"/>
    </source>
</evidence>